<dbReference type="EMBL" id="WQMS01000008">
    <property type="protein sequence ID" value="MVO77926.1"/>
    <property type="molecule type" value="Genomic_DNA"/>
</dbReference>
<evidence type="ECO:0000313" key="2">
    <source>
        <dbReference type="Proteomes" id="UP000441389"/>
    </source>
</evidence>
<proteinExistence type="predicted"/>
<dbReference type="RefSeq" id="WP_157026885.1">
    <property type="nucleotide sequence ID" value="NZ_WQMS01000008.1"/>
</dbReference>
<name>A0A6I4J0X7_9SPHN</name>
<organism evidence="1 2">
    <name type="scientific">Sphingomonas horti</name>
    <dbReference type="NCBI Taxonomy" id="2682842"/>
    <lineage>
        <taxon>Bacteria</taxon>
        <taxon>Pseudomonadati</taxon>
        <taxon>Pseudomonadota</taxon>
        <taxon>Alphaproteobacteria</taxon>
        <taxon>Sphingomonadales</taxon>
        <taxon>Sphingomonadaceae</taxon>
        <taxon>Sphingomonas</taxon>
    </lineage>
</organism>
<dbReference type="AlphaFoldDB" id="A0A6I4J0X7"/>
<dbReference type="Proteomes" id="UP000441389">
    <property type="component" value="Unassembled WGS sequence"/>
</dbReference>
<protein>
    <submittedName>
        <fullName evidence="1">Tail tape measure protein</fullName>
    </submittedName>
</protein>
<evidence type="ECO:0000313" key="1">
    <source>
        <dbReference type="EMBL" id="MVO77926.1"/>
    </source>
</evidence>
<keyword evidence="2" id="KW-1185">Reference proteome</keyword>
<accession>A0A6I4J0X7</accession>
<reference evidence="1 2" key="1">
    <citation type="submission" date="2019-12" db="EMBL/GenBank/DDBJ databases">
        <authorList>
            <person name="Huq M.A."/>
        </authorList>
    </citation>
    <scope>NUCLEOTIDE SEQUENCE [LARGE SCALE GENOMIC DNA]</scope>
    <source>
        <strain evidence="1 2">MAH-20</strain>
    </source>
</reference>
<gene>
    <name evidence="1" type="ORF">GON01_08265</name>
</gene>
<comment type="caution">
    <text evidence="1">The sequence shown here is derived from an EMBL/GenBank/DDBJ whole genome shotgun (WGS) entry which is preliminary data.</text>
</comment>
<sequence>MDEEIERLVVSVRADTQDFARDVAAMRAELEGPFGIGIDRAGRALETGLARAIRSGKLGFEDLGRVAQSVLASIAASAVRSGVSSILSGVGAVLDLPGRATGGPVAPGRAYMVGERGPELFVPSSAGQVMASAPAAAREVRVTVNVNAPAGADGAKALVRSSRQVARAVRRAMEG</sequence>